<organism evidence="2 3">
    <name type="scientific">Croceimicrobium hydrocarbonivorans</name>
    <dbReference type="NCBI Taxonomy" id="2761580"/>
    <lineage>
        <taxon>Bacteria</taxon>
        <taxon>Pseudomonadati</taxon>
        <taxon>Bacteroidota</taxon>
        <taxon>Flavobacteriia</taxon>
        <taxon>Flavobacteriales</taxon>
        <taxon>Owenweeksiaceae</taxon>
        <taxon>Croceimicrobium</taxon>
    </lineage>
</organism>
<proteinExistence type="predicted"/>
<evidence type="ECO:0008006" key="4">
    <source>
        <dbReference type="Google" id="ProtNLM"/>
    </source>
</evidence>
<evidence type="ECO:0000313" key="3">
    <source>
        <dbReference type="Proteomes" id="UP000516305"/>
    </source>
</evidence>
<dbReference type="EMBL" id="CP060139">
    <property type="protein sequence ID" value="QNR24639.1"/>
    <property type="molecule type" value="Genomic_DNA"/>
</dbReference>
<dbReference type="Proteomes" id="UP000516305">
    <property type="component" value="Chromosome"/>
</dbReference>
<evidence type="ECO:0000313" key="2">
    <source>
        <dbReference type="EMBL" id="QNR24639.1"/>
    </source>
</evidence>
<keyword evidence="3" id="KW-1185">Reference proteome</keyword>
<feature type="signal peptide" evidence="1">
    <location>
        <begin position="1"/>
        <end position="21"/>
    </location>
</feature>
<dbReference type="AlphaFoldDB" id="A0A7H0VFZ1"/>
<name>A0A7H0VFZ1_9FLAO</name>
<dbReference type="RefSeq" id="WP_210759166.1">
    <property type="nucleotide sequence ID" value="NZ_CP060139.1"/>
</dbReference>
<gene>
    <name evidence="2" type="ORF">H4K34_01995</name>
</gene>
<reference evidence="2 3" key="1">
    <citation type="submission" date="2020-08" db="EMBL/GenBank/DDBJ databases">
        <title>Croceimicrobium hydrocarbonivorans gen. nov., sp. nov., a novel marine bacterium isolated from a bacterial consortium that degrades polyethylene terephthalate.</title>
        <authorList>
            <person name="Liu R."/>
        </authorList>
    </citation>
    <scope>NUCLEOTIDE SEQUENCE [LARGE SCALE GENOMIC DNA]</scope>
    <source>
        <strain evidence="2 3">A20-9</strain>
    </source>
</reference>
<protein>
    <recommendedName>
        <fullName evidence="4">TonB C-terminal domain-containing protein</fullName>
    </recommendedName>
</protein>
<feature type="chain" id="PRO_5028798263" description="TonB C-terminal domain-containing protein" evidence="1">
    <location>
        <begin position="22"/>
        <end position="266"/>
    </location>
</feature>
<sequence length="266" mass="29693">MLKYKLILAGLSLGLASYAYLNTSSSDTEPKLAPKSQANANSHVQADLFFQKNEGFFFDLDTRFRPIKRSELLEAKQFSDFADAADIQKLRRYQSLELAAVVSEQIADERLLADGPELSEAQIAWLHNAPYSTNFRLRADFLEALTVDTTNLSYNYSTPHYTLVPESQAYYKDGKRAFIQYIREGALPITSTLNEEDLFAAKIYFTIGVDGVITKAKVGTSCKSAELDAKMLDLLDNLPGDWEVARDMNGQAVEQELVLSYALPGC</sequence>
<evidence type="ECO:0000256" key="1">
    <source>
        <dbReference type="SAM" id="SignalP"/>
    </source>
</evidence>
<accession>A0A7H0VFZ1</accession>
<keyword evidence="1" id="KW-0732">Signal</keyword>
<dbReference type="KEGG" id="chyd:H4K34_01995"/>